<name>A0A2I0VE19_9ASPA</name>
<evidence type="ECO:0000313" key="2">
    <source>
        <dbReference type="EMBL" id="PKU61664.1"/>
    </source>
</evidence>
<dbReference type="InterPro" id="IPR026960">
    <property type="entry name" value="RVT-Znf"/>
</dbReference>
<evidence type="ECO:0000313" key="3">
    <source>
        <dbReference type="Proteomes" id="UP000233837"/>
    </source>
</evidence>
<reference evidence="2 3" key="2">
    <citation type="journal article" date="2017" name="Nature">
        <title>The Apostasia genome and the evolution of orchids.</title>
        <authorList>
            <person name="Zhang G.Q."/>
            <person name="Liu K.W."/>
            <person name="Li Z."/>
            <person name="Lohaus R."/>
            <person name="Hsiao Y.Y."/>
            <person name="Niu S.C."/>
            <person name="Wang J.Y."/>
            <person name="Lin Y.C."/>
            <person name="Xu Q."/>
            <person name="Chen L.J."/>
            <person name="Yoshida K."/>
            <person name="Fujiwara S."/>
            <person name="Wang Z.W."/>
            <person name="Zhang Y.Q."/>
            <person name="Mitsuda N."/>
            <person name="Wang M."/>
            <person name="Liu G.H."/>
            <person name="Pecoraro L."/>
            <person name="Huang H.X."/>
            <person name="Xiao X.J."/>
            <person name="Lin M."/>
            <person name="Wu X.Y."/>
            <person name="Wu W.L."/>
            <person name="Chen Y.Y."/>
            <person name="Chang S.B."/>
            <person name="Sakamoto S."/>
            <person name="Ohme-Takagi M."/>
            <person name="Yagi M."/>
            <person name="Zeng S.J."/>
            <person name="Shen C.Y."/>
            <person name="Yeh C.M."/>
            <person name="Luo Y.B."/>
            <person name="Tsai W.C."/>
            <person name="Van de Peer Y."/>
            <person name="Liu Z.J."/>
        </authorList>
    </citation>
    <scope>NUCLEOTIDE SEQUENCE [LARGE SCALE GENOMIC DNA]</scope>
    <source>
        <tissue evidence="2">The whole plant</tissue>
    </source>
</reference>
<protein>
    <recommendedName>
        <fullName evidence="1">Reverse transcriptase zinc-binding domain-containing protein</fullName>
    </recommendedName>
</protein>
<dbReference type="AlphaFoldDB" id="A0A2I0VE19"/>
<dbReference type="EMBL" id="KZ503752">
    <property type="protein sequence ID" value="PKU61664.1"/>
    <property type="molecule type" value="Genomic_DNA"/>
</dbReference>
<evidence type="ECO:0000259" key="1">
    <source>
        <dbReference type="Pfam" id="PF13966"/>
    </source>
</evidence>
<dbReference type="Proteomes" id="UP000233837">
    <property type="component" value="Unassembled WGS sequence"/>
</dbReference>
<reference evidence="2 3" key="1">
    <citation type="journal article" date="2016" name="Sci. Rep.">
        <title>The Dendrobium catenatum Lindl. genome sequence provides insights into polysaccharide synthase, floral development and adaptive evolution.</title>
        <authorList>
            <person name="Zhang G.Q."/>
            <person name="Xu Q."/>
            <person name="Bian C."/>
            <person name="Tsai W.C."/>
            <person name="Yeh C.M."/>
            <person name="Liu K.W."/>
            <person name="Yoshida K."/>
            <person name="Zhang L.S."/>
            <person name="Chang S.B."/>
            <person name="Chen F."/>
            <person name="Shi Y."/>
            <person name="Su Y.Y."/>
            <person name="Zhang Y.Q."/>
            <person name="Chen L.J."/>
            <person name="Yin Y."/>
            <person name="Lin M."/>
            <person name="Huang H."/>
            <person name="Deng H."/>
            <person name="Wang Z.W."/>
            <person name="Zhu S.L."/>
            <person name="Zhao X."/>
            <person name="Deng C."/>
            <person name="Niu S.C."/>
            <person name="Huang J."/>
            <person name="Wang M."/>
            <person name="Liu G.H."/>
            <person name="Yang H.J."/>
            <person name="Xiao X.J."/>
            <person name="Hsiao Y.Y."/>
            <person name="Wu W.L."/>
            <person name="Chen Y.Y."/>
            <person name="Mitsuda N."/>
            <person name="Ohme-Takagi M."/>
            <person name="Luo Y.B."/>
            <person name="Van de Peer Y."/>
            <person name="Liu Z.J."/>
        </authorList>
    </citation>
    <scope>NUCLEOTIDE SEQUENCE [LARGE SCALE GENOMIC DNA]</scope>
    <source>
        <tissue evidence="2">The whole plant</tissue>
    </source>
</reference>
<proteinExistence type="predicted"/>
<dbReference type="Pfam" id="PF13966">
    <property type="entry name" value="zf-RVT"/>
    <property type="match status" value="1"/>
</dbReference>
<feature type="domain" description="Reverse transcriptase zinc-binding" evidence="1">
    <location>
        <begin position="212"/>
        <end position="276"/>
    </location>
</feature>
<accession>A0A2I0VE19</accession>
<sequence length="375" mass="43545">MMLIRCVENFFGIKEMVVMECIMCLRALCVNQKNKGGYGLQSIVEKLGPLRSKYALKFIIKPNSLLNRVLKAKYENDLWNVANRASWSSTWKLIQKGSEHLLPIMRWRIVNGIKVDTFKDTWILDKTIKKWPTFVTVLDPEFFHVSVFLSEGAWNREKLKQCFGLSLIELIVSIPIHSDQDEDEIECIQKLSGRTITNLAYEKNFENIGIDESYRWRKKLKLKPKIDILWWRLSKNSIPTYAFLLYRRLAESGGCPRGCMELEDTEHVIFKCYLVKKFIKLLADWHFIIPDFDSLAGCYQVLQNLASSNPFLGNLLCSVVFYCWNSRNKFVHGGKDDTGYTIATRSIIQTVSSFDTCLIRNNWDANKLFKLSKSS</sequence>
<keyword evidence="3" id="KW-1185">Reference proteome</keyword>
<gene>
    <name evidence="2" type="ORF">MA16_Dca025739</name>
</gene>
<organism evidence="2 3">
    <name type="scientific">Dendrobium catenatum</name>
    <dbReference type="NCBI Taxonomy" id="906689"/>
    <lineage>
        <taxon>Eukaryota</taxon>
        <taxon>Viridiplantae</taxon>
        <taxon>Streptophyta</taxon>
        <taxon>Embryophyta</taxon>
        <taxon>Tracheophyta</taxon>
        <taxon>Spermatophyta</taxon>
        <taxon>Magnoliopsida</taxon>
        <taxon>Liliopsida</taxon>
        <taxon>Asparagales</taxon>
        <taxon>Orchidaceae</taxon>
        <taxon>Epidendroideae</taxon>
        <taxon>Malaxideae</taxon>
        <taxon>Dendrobiinae</taxon>
        <taxon>Dendrobium</taxon>
    </lineage>
</organism>